<comment type="caution">
    <text evidence="5">The sequence shown here is derived from an EMBL/GenBank/DDBJ whole genome shotgun (WGS) entry which is preliminary data.</text>
</comment>
<dbReference type="UniPathway" id="UPA00053">
    <property type="reaction ID" value="UER00084"/>
</dbReference>
<keyword evidence="3" id="KW-0170">Cobalt</keyword>
<feature type="binding site" evidence="3">
    <location>
        <position position="322"/>
    </location>
    <ligand>
        <name>Mn(2+)</name>
        <dbReference type="ChEBI" id="CHEBI:29035"/>
    </ligand>
</feature>
<feature type="binding site" evidence="3">
    <location>
        <position position="76"/>
    </location>
    <ligand>
        <name>Mn(2+)</name>
        <dbReference type="ChEBI" id="CHEBI:29035"/>
    </ligand>
</feature>
<sequence length="418" mass="45686">MTAARSSAAWEWNPSTWRDLVVTHQPDWPDSCELTRARLRLASEPPLTSPEDVREVRQALAEAAAGRAYVLQGGDCAEPFGVAARRGALAKDKILGVLAERISHAMDVPVLTIGRLAGQFAKPRSEPTEVIDGEVMPTFRGLAVNSPLPVASQRVPDARRMVTAYHSARAVMDDLARRRTGDHHGRTSRDGLSWRHNGMWVSHEALLLDYEEALVRVDPNTGGWYLASTHFPWIGERTRAADGAHVEFLSGIANPVGCKIGPDAVLDEVVALCAKLDPERRPGRLTLICRLGAHRVRTLLPPLVRAVRDAGHPVVWMCDPMHGNTRTTGTGVKTRHLDDITGEAEAFHETLHELGEWPGGLHLELAGEDVTECLGGSGVPDETVLPRRYTSLCDPRLNNEQALLTVEGVLRSGLPLRS</sequence>
<dbReference type="Pfam" id="PF01474">
    <property type="entry name" value="DAHP_synth_2"/>
    <property type="match status" value="2"/>
</dbReference>
<dbReference type="GO" id="GO:0009423">
    <property type="term" value="P:chorismate biosynthetic process"/>
    <property type="evidence" value="ECO:0007669"/>
    <property type="project" value="UniProtKB-UniPathway"/>
</dbReference>
<keyword evidence="3" id="KW-0104">Cadmium</keyword>
<evidence type="ECO:0000256" key="1">
    <source>
        <dbReference type="ARBA" id="ARBA00008911"/>
    </source>
</evidence>
<protein>
    <recommendedName>
        <fullName evidence="4">Phospho-2-dehydro-3-deoxyheptonate aldolase</fullName>
        <ecNumber evidence="4">2.5.1.54</ecNumber>
    </recommendedName>
</protein>
<dbReference type="Gene3D" id="3.20.20.70">
    <property type="entry name" value="Aldolase class I"/>
    <property type="match status" value="1"/>
</dbReference>
<feature type="binding site" evidence="3">
    <location>
        <position position="259"/>
    </location>
    <ligand>
        <name>phosphoenolpyruvate</name>
        <dbReference type="ChEBI" id="CHEBI:58702"/>
    </ligand>
</feature>
<comment type="cofactor">
    <cofactor evidence="3">
        <name>Mn(2+)</name>
        <dbReference type="ChEBI" id="CHEBI:29035"/>
    </cofactor>
    <cofactor evidence="3">
        <name>Co(2+)</name>
        <dbReference type="ChEBI" id="CHEBI:48828"/>
    </cofactor>
    <cofactor evidence="3">
        <name>Cd(2+)</name>
        <dbReference type="ChEBI" id="CHEBI:48775"/>
    </cofactor>
    <text evidence="3">Binds 1 divalent cation per subunit. The enzyme is active with manganese, cobalt or cadmium ions.</text>
</comment>
<accession>A0A7C9W6A3</accession>
<dbReference type="AlphaFoldDB" id="A0A7C9W6A3"/>
<dbReference type="PANTHER" id="PTHR21337:SF0">
    <property type="entry name" value="PHOSPHO-2-DEHYDRO-3-DEOXYHEPTONATE ALDOLASE"/>
    <property type="match status" value="1"/>
</dbReference>
<proteinExistence type="inferred from homology"/>
<reference evidence="5 6" key="1">
    <citation type="submission" date="2020-03" db="EMBL/GenBank/DDBJ databases">
        <title>Isolation and identification of active actinomycetes.</title>
        <authorList>
            <person name="Sun X."/>
        </authorList>
    </citation>
    <scope>NUCLEOTIDE SEQUENCE [LARGE SCALE GENOMIC DNA]</scope>
    <source>
        <strain evidence="5 6">NEAU-D13</strain>
    </source>
</reference>
<dbReference type="EC" id="2.5.1.54" evidence="4"/>
<gene>
    <name evidence="5" type="ORF">G7043_35135</name>
</gene>
<dbReference type="SUPFAM" id="SSF51569">
    <property type="entry name" value="Aldolase"/>
    <property type="match status" value="1"/>
</dbReference>
<dbReference type="RefSeq" id="WP_166052978.1">
    <property type="nucleotide sequence ID" value="NZ_JAAMPJ010000012.1"/>
</dbReference>
<feature type="binding site" evidence="3">
    <location>
        <position position="115"/>
    </location>
    <ligand>
        <name>phosphoenolpyruvate</name>
        <dbReference type="ChEBI" id="CHEBI:58702"/>
    </ligand>
</feature>
<feature type="binding site" evidence="3">
    <location>
        <position position="394"/>
    </location>
    <ligand>
        <name>Mn(2+)</name>
        <dbReference type="ChEBI" id="CHEBI:29035"/>
    </ligand>
</feature>
<dbReference type="InterPro" id="IPR013785">
    <property type="entry name" value="Aldolase_TIM"/>
</dbReference>
<evidence type="ECO:0000256" key="2">
    <source>
        <dbReference type="ARBA" id="ARBA00022679"/>
    </source>
</evidence>
<dbReference type="GO" id="GO:0009073">
    <property type="term" value="P:aromatic amino acid family biosynthetic process"/>
    <property type="evidence" value="ECO:0007669"/>
    <property type="project" value="UniProtKB-KW"/>
</dbReference>
<dbReference type="Proteomes" id="UP000481360">
    <property type="component" value="Unassembled WGS sequence"/>
</dbReference>
<dbReference type="EMBL" id="JAAMPJ010000012">
    <property type="protein sequence ID" value="NGY64159.1"/>
    <property type="molecule type" value="Genomic_DNA"/>
</dbReference>
<keyword evidence="4" id="KW-0028">Amino-acid biosynthesis</keyword>
<dbReference type="PANTHER" id="PTHR21337">
    <property type="entry name" value="PHOSPHO-2-DEHYDRO-3-DEOXYHEPTONATE ALDOLASE 1, 2"/>
    <property type="match status" value="1"/>
</dbReference>
<keyword evidence="3" id="KW-0464">Manganese</keyword>
<feature type="binding site" evidence="3">
    <location>
        <begin position="236"/>
        <end position="237"/>
    </location>
    <ligand>
        <name>phosphoenolpyruvate</name>
        <dbReference type="ChEBI" id="CHEBI:58702"/>
    </ligand>
</feature>
<evidence type="ECO:0000313" key="6">
    <source>
        <dbReference type="Proteomes" id="UP000481360"/>
    </source>
</evidence>
<dbReference type="GO" id="GO:0003849">
    <property type="term" value="F:3-deoxy-7-phosphoheptulonate synthase activity"/>
    <property type="evidence" value="ECO:0007669"/>
    <property type="project" value="UniProtKB-EC"/>
</dbReference>
<comment type="catalytic activity">
    <reaction evidence="4">
        <text>D-erythrose 4-phosphate + phosphoenolpyruvate + H2O = 7-phospho-2-dehydro-3-deoxy-D-arabino-heptonate + phosphate</text>
        <dbReference type="Rhea" id="RHEA:14717"/>
        <dbReference type="ChEBI" id="CHEBI:15377"/>
        <dbReference type="ChEBI" id="CHEBI:16897"/>
        <dbReference type="ChEBI" id="CHEBI:43474"/>
        <dbReference type="ChEBI" id="CHEBI:58394"/>
        <dbReference type="ChEBI" id="CHEBI:58702"/>
        <dbReference type="EC" id="2.5.1.54"/>
    </reaction>
</comment>
<dbReference type="GO" id="GO:0008652">
    <property type="term" value="P:amino acid biosynthetic process"/>
    <property type="evidence" value="ECO:0007669"/>
    <property type="project" value="UniProtKB-KW"/>
</dbReference>
<dbReference type="InterPro" id="IPR002480">
    <property type="entry name" value="DAHP_synth_2"/>
</dbReference>
<evidence type="ECO:0000313" key="5">
    <source>
        <dbReference type="EMBL" id="NGY64159.1"/>
    </source>
</evidence>
<keyword evidence="2 4" id="KW-0808">Transferase</keyword>
<feature type="binding site" evidence="3">
    <location>
        <position position="290"/>
    </location>
    <ligand>
        <name>phosphoenolpyruvate</name>
        <dbReference type="ChEBI" id="CHEBI:58702"/>
    </ligand>
</feature>
<keyword evidence="6" id="KW-1185">Reference proteome</keyword>
<evidence type="ECO:0000256" key="3">
    <source>
        <dbReference type="PIRSR" id="PIRSR602480-1"/>
    </source>
</evidence>
<keyword evidence="4" id="KW-0057">Aromatic amino acid biosynthesis</keyword>
<comment type="similarity">
    <text evidence="1 4">Belongs to the class-II DAHP synthase family.</text>
</comment>
<feature type="binding site" evidence="3">
    <location>
        <position position="364"/>
    </location>
    <ligand>
        <name>Mn(2+)</name>
        <dbReference type="ChEBI" id="CHEBI:29035"/>
    </ligand>
</feature>
<organism evidence="5 6">
    <name type="scientific">Lentzea alba</name>
    <dbReference type="NCBI Taxonomy" id="2714351"/>
    <lineage>
        <taxon>Bacteria</taxon>
        <taxon>Bacillati</taxon>
        <taxon>Actinomycetota</taxon>
        <taxon>Actinomycetes</taxon>
        <taxon>Pseudonocardiales</taxon>
        <taxon>Pseudonocardiaceae</taxon>
        <taxon>Lentzea</taxon>
    </lineage>
</organism>
<name>A0A7C9W6A3_9PSEU</name>
<comment type="pathway">
    <text evidence="4">Metabolic intermediate biosynthesis; chorismate biosynthesis; chorismate from D-erythrose 4-phosphate and phosphoenolpyruvate: step 1/7.</text>
</comment>
<evidence type="ECO:0000256" key="4">
    <source>
        <dbReference type="RuleBase" id="RU363071"/>
    </source>
</evidence>